<evidence type="ECO:0000259" key="1">
    <source>
        <dbReference type="PROSITE" id="PS50011"/>
    </source>
</evidence>
<dbReference type="GO" id="GO:0005524">
    <property type="term" value="F:ATP binding"/>
    <property type="evidence" value="ECO:0007669"/>
    <property type="project" value="InterPro"/>
</dbReference>
<dbReference type="EMBL" id="KB445571">
    <property type="protein sequence ID" value="EMD95303.1"/>
    <property type="molecule type" value="Genomic_DNA"/>
</dbReference>
<dbReference type="InterPro" id="IPR011009">
    <property type="entry name" value="Kinase-like_dom_sf"/>
</dbReference>
<dbReference type="PROSITE" id="PS50011">
    <property type="entry name" value="PROTEIN_KINASE_DOM"/>
    <property type="match status" value="1"/>
</dbReference>
<reference evidence="2 3" key="1">
    <citation type="journal article" date="2012" name="PLoS Pathog.">
        <title>Diverse lifestyles and strategies of plant pathogenesis encoded in the genomes of eighteen Dothideomycetes fungi.</title>
        <authorList>
            <person name="Ohm R.A."/>
            <person name="Feau N."/>
            <person name="Henrissat B."/>
            <person name="Schoch C.L."/>
            <person name="Horwitz B.A."/>
            <person name="Barry K.W."/>
            <person name="Condon B.J."/>
            <person name="Copeland A.C."/>
            <person name="Dhillon B."/>
            <person name="Glaser F."/>
            <person name="Hesse C.N."/>
            <person name="Kosti I."/>
            <person name="LaButti K."/>
            <person name="Lindquist E.A."/>
            <person name="Lucas S."/>
            <person name="Salamov A.A."/>
            <person name="Bradshaw R.E."/>
            <person name="Ciuffetti L."/>
            <person name="Hamelin R.C."/>
            <person name="Kema G.H.J."/>
            <person name="Lawrence C."/>
            <person name="Scott J.A."/>
            <person name="Spatafora J.W."/>
            <person name="Turgeon B.G."/>
            <person name="de Wit P.J.G.M."/>
            <person name="Zhong S."/>
            <person name="Goodwin S.B."/>
            <person name="Grigoriev I.V."/>
        </authorList>
    </citation>
    <scope>NUCLEOTIDE SEQUENCE [LARGE SCALE GENOMIC DNA]</scope>
    <source>
        <strain evidence="3">C5 / ATCC 48332 / race O</strain>
    </source>
</reference>
<protein>
    <recommendedName>
        <fullName evidence="1">Protein kinase domain-containing protein</fullName>
    </recommendedName>
</protein>
<dbReference type="STRING" id="701091.M2V5P5"/>
<dbReference type="SMART" id="SM00220">
    <property type="entry name" value="S_TKc"/>
    <property type="match status" value="1"/>
</dbReference>
<feature type="domain" description="Protein kinase" evidence="1">
    <location>
        <begin position="44"/>
        <end position="299"/>
    </location>
</feature>
<dbReference type="Pfam" id="PF00069">
    <property type="entry name" value="Pkinase"/>
    <property type="match status" value="1"/>
</dbReference>
<dbReference type="OrthoDB" id="3942097at2759"/>
<dbReference type="AlphaFoldDB" id="M2V5P5"/>
<dbReference type="SUPFAM" id="SSF56112">
    <property type="entry name" value="Protein kinase-like (PK-like)"/>
    <property type="match status" value="1"/>
</dbReference>
<evidence type="ECO:0000313" key="2">
    <source>
        <dbReference type="EMBL" id="EMD95303.1"/>
    </source>
</evidence>
<dbReference type="Gene3D" id="1.10.510.10">
    <property type="entry name" value="Transferase(Phosphotransferase) domain 1"/>
    <property type="match status" value="1"/>
</dbReference>
<evidence type="ECO:0000313" key="3">
    <source>
        <dbReference type="Proteomes" id="UP000016936"/>
    </source>
</evidence>
<proteinExistence type="predicted"/>
<sequence length="299" mass="33671">MTSTSIGEAFQRLPRPQVPTAVALMERSLKKAKEPTTGVTHNPWETLSHLGDLTQGKHKLSLCLQEGQLVIIKEVNREAGHAELEKLKKISDHPNVATIKQVFESKTSVLFQYEYTRFTLEEVLNVHTVLKESHIRLIASAIFLAIKHVAKAGIVHNSVSISTIRFCGRSGKPQLSDFEDCVWISTELTPNADLEQLGVAVLECMNGLPNENLRDLSFIRKQRESNKMFGLSKGEKWSGYKLLVDFLDSMFNRAIPALAKLEKPHRYIARDPNFSDLIPFLELVPLECLSLWRPSVAES</sequence>
<dbReference type="Gene3D" id="3.30.200.20">
    <property type="entry name" value="Phosphorylase Kinase, domain 1"/>
    <property type="match status" value="1"/>
</dbReference>
<accession>M2V5P5</accession>
<gene>
    <name evidence="2" type="ORF">COCHEDRAFT_1211256</name>
</gene>
<dbReference type="GO" id="GO:0004672">
    <property type="term" value="F:protein kinase activity"/>
    <property type="evidence" value="ECO:0007669"/>
    <property type="project" value="InterPro"/>
</dbReference>
<dbReference type="InterPro" id="IPR000719">
    <property type="entry name" value="Prot_kinase_dom"/>
</dbReference>
<reference evidence="3" key="2">
    <citation type="journal article" date="2013" name="PLoS Genet.">
        <title>Comparative genome structure, secondary metabolite, and effector coding capacity across Cochliobolus pathogens.</title>
        <authorList>
            <person name="Condon B.J."/>
            <person name="Leng Y."/>
            <person name="Wu D."/>
            <person name="Bushley K.E."/>
            <person name="Ohm R.A."/>
            <person name="Otillar R."/>
            <person name="Martin J."/>
            <person name="Schackwitz W."/>
            <person name="Grimwood J."/>
            <person name="MohdZainudin N."/>
            <person name="Xue C."/>
            <person name="Wang R."/>
            <person name="Manning V.A."/>
            <person name="Dhillon B."/>
            <person name="Tu Z.J."/>
            <person name="Steffenson B.J."/>
            <person name="Salamov A."/>
            <person name="Sun H."/>
            <person name="Lowry S."/>
            <person name="LaButti K."/>
            <person name="Han J."/>
            <person name="Copeland A."/>
            <person name="Lindquist E."/>
            <person name="Barry K."/>
            <person name="Schmutz J."/>
            <person name="Baker S.E."/>
            <person name="Ciuffetti L.M."/>
            <person name="Grigoriev I.V."/>
            <person name="Zhong S."/>
            <person name="Turgeon B.G."/>
        </authorList>
    </citation>
    <scope>NUCLEOTIDE SEQUENCE [LARGE SCALE GENOMIC DNA]</scope>
    <source>
        <strain evidence="3">C5 / ATCC 48332 / race O</strain>
    </source>
</reference>
<name>M2V5P5_COCH5</name>
<dbReference type="Proteomes" id="UP000016936">
    <property type="component" value="Unassembled WGS sequence"/>
</dbReference>
<keyword evidence="3" id="KW-1185">Reference proteome</keyword>
<dbReference type="HOGENOM" id="CLU_930681_0_0_1"/>
<organism evidence="2 3">
    <name type="scientific">Cochliobolus heterostrophus (strain C5 / ATCC 48332 / race O)</name>
    <name type="common">Southern corn leaf blight fungus</name>
    <name type="synonym">Bipolaris maydis</name>
    <dbReference type="NCBI Taxonomy" id="701091"/>
    <lineage>
        <taxon>Eukaryota</taxon>
        <taxon>Fungi</taxon>
        <taxon>Dikarya</taxon>
        <taxon>Ascomycota</taxon>
        <taxon>Pezizomycotina</taxon>
        <taxon>Dothideomycetes</taxon>
        <taxon>Pleosporomycetidae</taxon>
        <taxon>Pleosporales</taxon>
        <taxon>Pleosporineae</taxon>
        <taxon>Pleosporaceae</taxon>
        <taxon>Bipolaris</taxon>
    </lineage>
</organism>